<accession>A0A6P4DNZ3</accession>
<dbReference type="RefSeq" id="XP_015971454.1">
    <property type="nucleotide sequence ID" value="XM_016115968.1"/>
</dbReference>
<dbReference type="GO" id="GO:0010073">
    <property type="term" value="P:meristem maintenance"/>
    <property type="evidence" value="ECO:0007669"/>
    <property type="project" value="InterPro"/>
</dbReference>
<proteinExistence type="predicted"/>
<dbReference type="Proteomes" id="UP000515211">
    <property type="component" value="Chromosome 6"/>
</dbReference>
<keyword evidence="2" id="KW-1185">Reference proteome</keyword>
<feature type="domain" description="Aminotransferase-like plant mobile" evidence="1">
    <location>
        <begin position="1"/>
        <end position="129"/>
    </location>
</feature>
<evidence type="ECO:0000313" key="3">
    <source>
        <dbReference type="RefSeq" id="XP_015971454.1"/>
    </source>
</evidence>
<dbReference type="KEGG" id="adu:107494926"/>
<sequence length="132" mass="15171">MIERWRLETHTFYFRVGESVVTLEDVVLILGLPTNDFPVTGPTLSSYEVLEVECLDQFGVALRKADCRGSFIKLTWFQALKDRLVLVDDIQIQRYVKCHIMLLFGTVMFGDKSGARVHWKFLPLLCNFAGII</sequence>
<dbReference type="AlphaFoldDB" id="A0A6P4DNZ3"/>
<dbReference type="InterPro" id="IPR044824">
    <property type="entry name" value="MAIN-like"/>
</dbReference>
<dbReference type="PANTHER" id="PTHR46033:SF8">
    <property type="entry name" value="PROTEIN MAINTENANCE OF MERISTEMS-LIKE"/>
    <property type="match status" value="1"/>
</dbReference>
<organism evidence="2 3">
    <name type="scientific">Arachis duranensis</name>
    <name type="common">Wild peanut</name>
    <dbReference type="NCBI Taxonomy" id="130453"/>
    <lineage>
        <taxon>Eukaryota</taxon>
        <taxon>Viridiplantae</taxon>
        <taxon>Streptophyta</taxon>
        <taxon>Embryophyta</taxon>
        <taxon>Tracheophyta</taxon>
        <taxon>Spermatophyta</taxon>
        <taxon>Magnoliopsida</taxon>
        <taxon>eudicotyledons</taxon>
        <taxon>Gunneridae</taxon>
        <taxon>Pentapetalae</taxon>
        <taxon>rosids</taxon>
        <taxon>fabids</taxon>
        <taxon>Fabales</taxon>
        <taxon>Fabaceae</taxon>
        <taxon>Papilionoideae</taxon>
        <taxon>50 kb inversion clade</taxon>
        <taxon>dalbergioids sensu lato</taxon>
        <taxon>Dalbergieae</taxon>
        <taxon>Pterocarpus clade</taxon>
        <taxon>Arachis</taxon>
    </lineage>
</organism>
<dbReference type="PANTHER" id="PTHR46033">
    <property type="entry name" value="PROTEIN MAIN-LIKE 2"/>
    <property type="match status" value="1"/>
</dbReference>
<reference evidence="2" key="1">
    <citation type="journal article" date="2016" name="Nat. Genet.">
        <title>The genome sequences of Arachis duranensis and Arachis ipaensis, the diploid ancestors of cultivated peanut.</title>
        <authorList>
            <person name="Bertioli D.J."/>
            <person name="Cannon S.B."/>
            <person name="Froenicke L."/>
            <person name="Huang G."/>
            <person name="Farmer A.D."/>
            <person name="Cannon E.K."/>
            <person name="Liu X."/>
            <person name="Gao D."/>
            <person name="Clevenger J."/>
            <person name="Dash S."/>
            <person name="Ren L."/>
            <person name="Moretzsohn M.C."/>
            <person name="Shirasawa K."/>
            <person name="Huang W."/>
            <person name="Vidigal B."/>
            <person name="Abernathy B."/>
            <person name="Chu Y."/>
            <person name="Niederhuth C.E."/>
            <person name="Umale P."/>
            <person name="Araujo A.C."/>
            <person name="Kozik A."/>
            <person name="Kim K.D."/>
            <person name="Burow M.D."/>
            <person name="Varshney R.K."/>
            <person name="Wang X."/>
            <person name="Zhang X."/>
            <person name="Barkley N."/>
            <person name="Guimaraes P.M."/>
            <person name="Isobe S."/>
            <person name="Guo B."/>
            <person name="Liao B."/>
            <person name="Stalker H.T."/>
            <person name="Schmitz R.J."/>
            <person name="Scheffler B.E."/>
            <person name="Leal-Bertioli S.C."/>
            <person name="Xun X."/>
            <person name="Jackson S.A."/>
            <person name="Michelmore R."/>
            <person name="Ozias-Akins P."/>
        </authorList>
    </citation>
    <scope>NUCLEOTIDE SEQUENCE [LARGE SCALE GENOMIC DNA]</scope>
    <source>
        <strain evidence="2">cv. V14167</strain>
    </source>
</reference>
<dbReference type="OrthoDB" id="989646at2759"/>
<gene>
    <name evidence="3" type="primary">LOC107494926</name>
</gene>
<protein>
    <submittedName>
        <fullName evidence="3">Protein MAIN-LIKE 2-like</fullName>
    </submittedName>
</protein>
<reference evidence="3" key="2">
    <citation type="submission" date="2025-08" db="UniProtKB">
        <authorList>
            <consortium name="RefSeq"/>
        </authorList>
    </citation>
    <scope>IDENTIFICATION</scope>
    <source>
        <tissue evidence="3">Whole plant</tissue>
    </source>
</reference>
<evidence type="ECO:0000259" key="1">
    <source>
        <dbReference type="Pfam" id="PF10536"/>
    </source>
</evidence>
<name>A0A6P4DNZ3_ARADU</name>
<evidence type="ECO:0000313" key="2">
    <source>
        <dbReference type="Proteomes" id="UP000515211"/>
    </source>
</evidence>
<dbReference type="InterPro" id="IPR019557">
    <property type="entry name" value="AminoTfrase-like_pln_mobile"/>
</dbReference>
<dbReference type="Pfam" id="PF10536">
    <property type="entry name" value="PMD"/>
    <property type="match status" value="1"/>
</dbReference>
<dbReference type="GeneID" id="107494926"/>